<dbReference type="Proteomes" id="UP001057375">
    <property type="component" value="Unassembled WGS sequence"/>
</dbReference>
<proteinExistence type="inferred from homology"/>
<keyword evidence="1" id="KW-0547">Nucleotide-binding</keyword>
<feature type="compositionally biased region" description="Low complexity" evidence="2">
    <location>
        <begin position="2377"/>
        <end position="2393"/>
    </location>
</feature>
<feature type="non-terminal residue" evidence="4">
    <location>
        <position position="2548"/>
    </location>
</feature>
<feature type="compositionally biased region" description="Low complexity" evidence="2">
    <location>
        <begin position="1036"/>
        <end position="1068"/>
    </location>
</feature>
<sequence length="2548" mass="279973">MLFDDDIGKFLASNLSEKELTEISKMYGIRMKHPLDFAFPDPMDVATSKKIFERALNNLTNPAKGKSGPPYRVIACLIISALLSPAKLSFASHYATSFQLIIWTPILDPKPEVRQAGYQVVRSVFKCIQAMNKLDTQPHINVILKTLTNLYKRRDRKKHETHGALLVTKELFRWQHPPHLLLNQSHVLTEVVLSHCQSKHGFVREEVLCILPIIAKFYADNDLVQPYNFLNHVLNFILSSLRSGNLTRSKMLNALGDIAMTVGEEIGAFVKIIIDDAILSSLPVPGSSSTFSTQSINDALLCLSKLSVACPIALNKNKLMFRGILNTIFHTPFSYELVSTLANIASHMPPHLHFIQINLLNVISVTLCGVLLKFVHTDIVDSEEIQSQWDVEANRSGRESKRRRALREVRAGISLDHPSKVHGPSPIISTPGGTGTPLPLSSSSLSLLSGGTGGAHDSSAVSVSSRSSGSHDDIFTPGGSMLGRPRRSSLSSRWSGSSVTFGSGSKLSNSERVRRKAIEQGERRRKERVKKELEKMHGKDSTASPTLSDSRAKTSGNASSSSSSSSTSASVASSSSTIKPSKNQQLVATLDSSLKSQQGFLSDGRTRDLCIFSDISSLSTLVKNATASHTSSQLQTHTKMIILALQTLTQFPFNHSVSLTDFCADVVVTYLDHPNPLIRQLAAQACLRLAVRKGKETPTVGYQSLLVSEILARVLIVGVSDLCVHVREKIITALSQRYDALLAQEELLSTLVTGLQDENTNVRAWVIFVCGRLLHHNPTHIIPPLRRLVMFVLNEIELASSMSAKTNAAKLLGIITSSAPSVVQPYLQVVLSTLPSVIPASFSSSHLTPVQQREEEALVVAVTQCIEIICKTCDMEIVLLHFIPSVVPYLISLLRDKANKPHKKIHALKTLTAVFECIGTATEPYVQFSHLLPLLLAILKRETSPHIKSEILRLLGTLGALSPVAVQRLEEGEDFSTSRAVLSAGGFSVDLSAIVEQVGSGDGAVFLTQHSLTRSAADDAERRRGRGQNSHGGATSSSYSASSSRSPSDPTLNPSLLSSTPPFSSSTSHITDRVNEIQDLMIQGVLTGVNTRGRGDTESGSRCGLRMAPLRENIRVQREGRRNYEDKILKSGKHHDLTIAQEVAQSKHKQYIPEHQRRIADRPATLIDISAEDEDYVPLIHPHTRSLLFYNRNRETQLLRRIKDDNPQEVAPLTNPSLVGDTNIHSDVLHSVLAVLSDASLYPFHTSAVECVGALVCVMDENNLKHHMTELLDKIGEMLKGGRRTDIEEQPAQIGEKKGSKNANATSTGANSSSSPSLTISLFDCFTLIVHTTKHAVRPHLEWLFECTTNYWPSVEHAADLSSSSKLLELYHLLAFVEEISVSIADDFRMVLPWVLPRLLGVINVDRVCAGIVTSHGKSASTHAHSFAAAQAVLKTIRVIGVHLGEYVHIVLSNVIDEVSIVPGRLSNTSLRLEALYTTEYLVRALNLSQYVSRITVPICRMLDSCVCVTKGRFMIQGSGYSSSGSVSGASSTWGGFDSSAQTVEDDRLIQMSSNKMFNFGHDYSTSCAPSSAKPISPSDLHLLGINQVRLNKLVAAGINVLFALMQRVGVPFSIFIPTVNSVMVRVKEAFSVSAVMWRYERCVEKILREEHVKNTGPSCSAAGFPQIFGALNLVNPVTSSSFLSSPAASVVSVCIGGEYGDEDQDEAGVISNGIRVRVGEGGYINLSQPHLKEMVQVNWNVETCTTVHDWHSWFNQLSLTLLASSPSLALRAVSNLARFPDTHLSRSLFQISFTILYKYNDKRVQTLLLAHVMRVLQSDNIPPEYRQLLLDLIEHLERECVITKYKFKMLSELSLKCYAYAKALHYQEACFDQEPNIQMGERLIHTFTQLGQRSAAVGVLALLQRKYKDVGSFTTHTEKWFEKLGAWDNALVQYNKHIGSLLEEGSGMTGVDISKKSTDGETSQTTGIKEKNKSSAEGKHPLPASMSPLGSSIDASVSTPDLGSGKTPVPLCFTHYQSTRLLPLLMGRLRCLEGLGLWKEALATTQDALALPHSPSHHTELALHGAHCAFNVSDWSTLSLYTPHIPSNTVQGMFYRCVCAVCLGNYQSALKLIQRTRSMLEMRICGVLSESYNRSYGDLVINQQLVELEEIIEFNVHSQHARNERDMDLDGGEEEVVLKRRKRLERVWEQRLIGCERNTNVWTQLLSVRQLLDVGEPTIGVDSPLAQGDSERHAERVSPKIEEIASTTDLHSTANLSRTDSSPANLVPSTSLTTFENTPTSISSPGMSIASSLTSPGSNLSVHSHTIDTEQYIPWIAFSSLSRQDGKEKLARNILIHLIGEEPWAKSYEGERYLLENGGRIVSPSCTRGGGSTCDSGSLHRSSPHLSLSATPSPSPPPTFMFCHPLGAPMPFATHRHTALVAYCNHLWEVGERWMGYELLHGLIVSGGKSERVEEVRSEVVDFFMNNVKVVKEQIDDEAPSDDTFLPTFDVPPLAPSLPSASTMISPRGNAEERRGTLDGRIFYNQAEMEDEDILSIHGSDQQVSNQ</sequence>
<evidence type="ECO:0000259" key="3">
    <source>
        <dbReference type="SMART" id="SM01346"/>
    </source>
</evidence>
<feature type="region of interest" description="Disordered" evidence="2">
    <location>
        <begin position="413"/>
        <end position="578"/>
    </location>
</feature>
<feature type="region of interest" description="Disordered" evidence="2">
    <location>
        <begin position="2255"/>
        <end position="2285"/>
    </location>
</feature>
<dbReference type="SUPFAM" id="SSF48371">
    <property type="entry name" value="ARM repeat"/>
    <property type="match status" value="1"/>
</dbReference>
<dbReference type="InterPro" id="IPR003151">
    <property type="entry name" value="PIK-rel_kinase_FAT"/>
</dbReference>
<feature type="compositionally biased region" description="Polar residues" evidence="2">
    <location>
        <begin position="499"/>
        <end position="508"/>
    </location>
</feature>
<organism evidence="4 5">
    <name type="scientific">Aduncisulcus paluster</name>
    <dbReference type="NCBI Taxonomy" id="2918883"/>
    <lineage>
        <taxon>Eukaryota</taxon>
        <taxon>Metamonada</taxon>
        <taxon>Carpediemonas-like organisms</taxon>
        <taxon>Aduncisulcus</taxon>
    </lineage>
</organism>
<feature type="region of interest" description="Disordered" evidence="2">
    <location>
        <begin position="1953"/>
        <end position="1991"/>
    </location>
</feature>
<keyword evidence="5" id="KW-1185">Reference proteome</keyword>
<comment type="catalytic activity">
    <reaction evidence="1">
        <text>L-threonyl-[protein] + ATP = O-phospho-L-threonyl-[protein] + ADP + H(+)</text>
        <dbReference type="Rhea" id="RHEA:46608"/>
        <dbReference type="Rhea" id="RHEA-COMP:11060"/>
        <dbReference type="Rhea" id="RHEA-COMP:11605"/>
        <dbReference type="ChEBI" id="CHEBI:15378"/>
        <dbReference type="ChEBI" id="CHEBI:30013"/>
        <dbReference type="ChEBI" id="CHEBI:30616"/>
        <dbReference type="ChEBI" id="CHEBI:61977"/>
        <dbReference type="ChEBI" id="CHEBI:456216"/>
        <dbReference type="EC" id="2.7.11.1"/>
    </reaction>
</comment>
<keyword evidence="1" id="KW-0808">Transferase</keyword>
<evidence type="ECO:0000313" key="5">
    <source>
        <dbReference type="Proteomes" id="UP001057375"/>
    </source>
</evidence>
<feature type="compositionally biased region" description="Basic and acidic residues" evidence="2">
    <location>
        <begin position="509"/>
        <end position="540"/>
    </location>
</feature>
<feature type="compositionally biased region" description="Low complexity" evidence="2">
    <location>
        <begin position="1301"/>
        <end position="1316"/>
    </location>
</feature>
<feature type="region of interest" description="Disordered" evidence="2">
    <location>
        <begin position="1289"/>
        <end position="1316"/>
    </location>
</feature>
<dbReference type="InterPro" id="IPR011989">
    <property type="entry name" value="ARM-like"/>
</dbReference>
<name>A0ABQ5KI63_9EUKA</name>
<dbReference type="EMBL" id="BQXS01009953">
    <property type="protein sequence ID" value="GKT32205.1"/>
    <property type="molecule type" value="Genomic_DNA"/>
</dbReference>
<feature type="domain" description="Serine/threonine-protein kinase mTOR" evidence="3">
    <location>
        <begin position="921"/>
        <end position="1334"/>
    </location>
</feature>
<dbReference type="Pfam" id="PF11865">
    <property type="entry name" value="mTOR_dom"/>
    <property type="match status" value="1"/>
</dbReference>
<dbReference type="Gene3D" id="1.25.10.10">
    <property type="entry name" value="Leucine-rich Repeat Variant"/>
    <property type="match status" value="3"/>
</dbReference>
<dbReference type="SMART" id="SM01346">
    <property type="entry name" value="DUF3385"/>
    <property type="match status" value="1"/>
</dbReference>
<dbReference type="Pfam" id="PF02259">
    <property type="entry name" value="FAT"/>
    <property type="match status" value="1"/>
</dbReference>
<dbReference type="GO" id="GO:0016301">
    <property type="term" value="F:kinase activity"/>
    <property type="evidence" value="ECO:0007669"/>
    <property type="project" value="UniProtKB-KW"/>
</dbReference>
<comment type="similarity">
    <text evidence="1">Belongs to the PI3/PI4-kinase family.</text>
</comment>
<evidence type="ECO:0000256" key="2">
    <source>
        <dbReference type="SAM" id="MobiDB-lite"/>
    </source>
</evidence>
<feature type="region of interest" description="Disordered" evidence="2">
    <location>
        <begin position="1015"/>
        <end position="1069"/>
    </location>
</feature>
<dbReference type="InterPro" id="IPR016024">
    <property type="entry name" value="ARM-type_fold"/>
</dbReference>
<evidence type="ECO:0000313" key="4">
    <source>
        <dbReference type="EMBL" id="GKT32205.1"/>
    </source>
</evidence>
<feature type="compositionally biased region" description="Low complexity" evidence="2">
    <location>
        <begin position="553"/>
        <end position="578"/>
    </location>
</feature>
<feature type="compositionally biased region" description="Basic and acidic residues" evidence="2">
    <location>
        <begin position="1969"/>
        <end position="1981"/>
    </location>
</feature>
<keyword evidence="1" id="KW-0723">Serine/threonine-protein kinase</keyword>
<evidence type="ECO:0000256" key="1">
    <source>
        <dbReference type="RuleBase" id="RU364109"/>
    </source>
</evidence>
<feature type="compositionally biased region" description="Low complexity" evidence="2">
    <location>
        <begin position="477"/>
        <end position="498"/>
    </location>
</feature>
<feature type="compositionally biased region" description="Polar residues" evidence="2">
    <location>
        <begin position="2255"/>
        <end position="2281"/>
    </location>
</feature>
<comment type="caution">
    <text evidence="4">The sequence shown here is derived from an EMBL/GenBank/DDBJ whole genome shotgun (WGS) entry which is preliminary data.</text>
</comment>
<keyword evidence="1" id="KW-0067">ATP-binding</keyword>
<feature type="region of interest" description="Disordered" evidence="2">
    <location>
        <begin position="2373"/>
        <end position="2395"/>
    </location>
</feature>
<dbReference type="InterPro" id="IPR024585">
    <property type="entry name" value="mTOR_dom"/>
</dbReference>
<protein>
    <recommendedName>
        <fullName evidence="1">Serine/threonine-protein kinase TOR</fullName>
        <ecNumber evidence="1">2.7.11.1</ecNumber>
    </recommendedName>
</protein>
<reference evidence="4" key="1">
    <citation type="submission" date="2022-03" db="EMBL/GenBank/DDBJ databases">
        <title>Draft genome sequence of Aduncisulcus paluster, a free-living microaerophilic Fornicata.</title>
        <authorList>
            <person name="Yuyama I."/>
            <person name="Kume K."/>
            <person name="Tamura T."/>
            <person name="Inagaki Y."/>
            <person name="Hashimoto T."/>
        </authorList>
    </citation>
    <scope>NUCLEOTIDE SEQUENCE</scope>
    <source>
        <strain evidence="4">NY0171</strain>
    </source>
</reference>
<accession>A0ABQ5KI63</accession>
<keyword evidence="1 4" id="KW-0418">Kinase</keyword>
<gene>
    <name evidence="4" type="ORF">ADUPG1_006406</name>
</gene>
<feature type="compositionally biased region" description="Low complexity" evidence="2">
    <location>
        <begin position="423"/>
        <end position="468"/>
    </location>
</feature>
<dbReference type="EC" id="2.7.11.1" evidence="1"/>